<feature type="transmembrane region" description="Helical" evidence="1">
    <location>
        <begin position="133"/>
        <end position="154"/>
    </location>
</feature>
<feature type="transmembrane region" description="Helical" evidence="1">
    <location>
        <begin position="24"/>
        <end position="46"/>
    </location>
</feature>
<reference evidence="2 3" key="1">
    <citation type="submission" date="2021-10" db="EMBL/GenBank/DDBJ databases">
        <authorList>
            <person name="Criscuolo A."/>
        </authorList>
    </citation>
    <scope>NUCLEOTIDE SEQUENCE [LARGE SCALE GENOMIC DNA]</scope>
    <source>
        <strain evidence="3">CIP 111899</strain>
    </source>
</reference>
<feature type="transmembrane region" description="Helical" evidence="1">
    <location>
        <begin position="102"/>
        <end position="127"/>
    </location>
</feature>
<comment type="caution">
    <text evidence="2">The sequence shown here is derived from an EMBL/GenBank/DDBJ whole genome shotgun (WGS) entry which is preliminary data.</text>
</comment>
<keyword evidence="1" id="KW-0812">Transmembrane</keyword>
<evidence type="ECO:0000313" key="2">
    <source>
        <dbReference type="EMBL" id="CAG9614723.1"/>
    </source>
</evidence>
<organism evidence="2 3">
    <name type="scientific">Bacillus rhizoplanae</name>
    <dbReference type="NCBI Taxonomy" id="2880966"/>
    <lineage>
        <taxon>Bacteria</taxon>
        <taxon>Bacillati</taxon>
        <taxon>Bacillota</taxon>
        <taxon>Bacilli</taxon>
        <taxon>Bacillales</taxon>
        <taxon>Bacillaceae</taxon>
        <taxon>Bacillus</taxon>
    </lineage>
</organism>
<dbReference type="Pfam" id="PF05975">
    <property type="entry name" value="EcsB"/>
    <property type="match status" value="1"/>
</dbReference>
<evidence type="ECO:0008006" key="4">
    <source>
        <dbReference type="Google" id="ProtNLM"/>
    </source>
</evidence>
<sequence length="420" mass="49426">MIRKLFYKRLFYEVKRKWKAVRSVVDWTVALYLIVPALVFSWIYYASLWKNGPTSEDVLYWSAGFLVFYVATISRSVRSFLEQADSLFLIQFPNHIKQMMKYGMIYSFFRICFTSALITILFLPIFLKSLKGTGVQAFFCFVFLICFRFTLALLQRYIDVRFHKQWQVIIIKNILFFVGIVYIGITCRYILQQSFYTFFFFLLLFIISFFLVKEKMHYHRFFFKEIEKEKGEEMRWTTQIMTLGGQVQKPINAAKPWLFPRSKRILIGNRNDSRIIEAFLKEYFRSGDAGGFYIRIILVSASSIWLTPWWIAAIVILFALFAIFRYSSDIWKGFSGKLLLQLYCSEGKKLWLSQRAKGYLFLPALFVYGIVTLAQFYVMVAGICAGVAIIITVWILFIPHKRAVRLPPQDYEQSKKLGGG</sequence>
<keyword evidence="1" id="KW-1133">Transmembrane helix</keyword>
<protein>
    <recommendedName>
        <fullName evidence="4">ABC transporter permease</fullName>
    </recommendedName>
</protein>
<keyword evidence="1" id="KW-0472">Membrane</keyword>
<proteinExistence type="predicted"/>
<feature type="transmembrane region" description="Helical" evidence="1">
    <location>
        <begin position="58"/>
        <end position="81"/>
    </location>
</feature>
<dbReference type="EMBL" id="CAKJTI010000036">
    <property type="protein sequence ID" value="CAG9614723.1"/>
    <property type="molecule type" value="Genomic_DNA"/>
</dbReference>
<feature type="transmembrane region" description="Helical" evidence="1">
    <location>
        <begin position="191"/>
        <end position="212"/>
    </location>
</feature>
<evidence type="ECO:0000256" key="1">
    <source>
        <dbReference type="SAM" id="Phobius"/>
    </source>
</evidence>
<accession>A0ABN8A5E0</accession>
<evidence type="ECO:0000313" key="3">
    <source>
        <dbReference type="Proteomes" id="UP000789423"/>
    </source>
</evidence>
<feature type="transmembrane region" description="Helical" evidence="1">
    <location>
        <begin position="166"/>
        <end position="185"/>
    </location>
</feature>
<gene>
    <name evidence="2" type="ORF">BACCIP111899_03956</name>
</gene>
<feature type="transmembrane region" description="Helical" evidence="1">
    <location>
        <begin position="304"/>
        <end position="324"/>
    </location>
</feature>
<dbReference type="InterPro" id="IPR010288">
    <property type="entry name" value="EcsB_ABC"/>
</dbReference>
<keyword evidence="3" id="KW-1185">Reference proteome</keyword>
<dbReference type="Proteomes" id="UP000789423">
    <property type="component" value="Unassembled WGS sequence"/>
</dbReference>
<dbReference type="RefSeq" id="WP_230576662.1">
    <property type="nucleotide sequence ID" value="NZ_CAKJTI010000036.1"/>
</dbReference>
<feature type="transmembrane region" description="Helical" evidence="1">
    <location>
        <begin position="365"/>
        <end position="398"/>
    </location>
</feature>
<name>A0ABN8A5E0_9BACI</name>